<dbReference type="AlphaFoldDB" id="A0A191YSK7"/>
<proteinExistence type="predicted"/>
<dbReference type="InterPro" id="IPR029052">
    <property type="entry name" value="Metallo-depent_PP-like"/>
</dbReference>
<reference evidence="2 3" key="1">
    <citation type="journal article" date="2018" name="Syst. Appl. Microbiol.">
        <title>Pseudomonas silesiensis sp. nov. strain A3T isolated from a biological pesticide sewage treatment plant and analysis of the complete genome sequence.</title>
        <authorList>
            <person name="Kaminski M.A."/>
            <person name="Furmanczyk E.M."/>
            <person name="Sobczak A."/>
            <person name="Dziembowski A."/>
            <person name="Lipinski L."/>
        </authorList>
    </citation>
    <scope>NUCLEOTIDE SEQUENCE [LARGE SCALE GENOMIC DNA]</scope>
    <source>
        <strain evidence="2 3">A3</strain>
    </source>
</reference>
<dbReference type="Gene3D" id="3.60.21.10">
    <property type="match status" value="1"/>
</dbReference>
<dbReference type="SUPFAM" id="SSF56300">
    <property type="entry name" value="Metallo-dependent phosphatases"/>
    <property type="match status" value="1"/>
</dbReference>
<dbReference type="OrthoDB" id="5296354at2"/>
<dbReference type="PANTHER" id="PTHR42850">
    <property type="entry name" value="METALLOPHOSPHOESTERASE"/>
    <property type="match status" value="1"/>
</dbReference>
<dbReference type="PROSITE" id="PS00125">
    <property type="entry name" value="SER_THR_PHOSPHATASE"/>
    <property type="match status" value="1"/>
</dbReference>
<dbReference type="InterPro" id="IPR050126">
    <property type="entry name" value="Ap4A_hydrolase"/>
</dbReference>
<dbReference type="STRING" id="1853130.PMA3_11445"/>
<protein>
    <submittedName>
        <fullName evidence="2">Serine/threonine protein phosphatase</fullName>
    </submittedName>
</protein>
<dbReference type="GO" id="GO:0110154">
    <property type="term" value="P:RNA decapping"/>
    <property type="evidence" value="ECO:0007669"/>
    <property type="project" value="TreeGrafter"/>
</dbReference>
<dbReference type="Pfam" id="PF00149">
    <property type="entry name" value="Metallophos"/>
    <property type="match status" value="1"/>
</dbReference>
<dbReference type="GO" id="GO:0005737">
    <property type="term" value="C:cytoplasm"/>
    <property type="evidence" value="ECO:0007669"/>
    <property type="project" value="TreeGrafter"/>
</dbReference>
<organism evidence="2 3">
    <name type="scientific">Pseudomonas silesiensis</name>
    <dbReference type="NCBI Taxonomy" id="1853130"/>
    <lineage>
        <taxon>Bacteria</taxon>
        <taxon>Pseudomonadati</taxon>
        <taxon>Pseudomonadota</taxon>
        <taxon>Gammaproteobacteria</taxon>
        <taxon>Pseudomonadales</taxon>
        <taxon>Pseudomonadaceae</taxon>
        <taxon>Pseudomonas</taxon>
    </lineage>
</organism>
<dbReference type="Proteomes" id="UP000078354">
    <property type="component" value="Chromosome"/>
</dbReference>
<dbReference type="KEGG" id="psil:PMA3_11445"/>
<dbReference type="PANTHER" id="PTHR42850:SF4">
    <property type="entry name" value="ZINC-DEPENDENT ENDOPOLYPHOSPHATASE"/>
    <property type="match status" value="1"/>
</dbReference>
<name>A0A191YSK7_9PSED</name>
<dbReference type="EMBL" id="CP014870">
    <property type="protein sequence ID" value="ANJ55726.1"/>
    <property type="molecule type" value="Genomic_DNA"/>
</dbReference>
<feature type="domain" description="Serine/threonine specific protein phosphatases" evidence="1">
    <location>
        <begin position="76"/>
        <end position="81"/>
    </location>
</feature>
<gene>
    <name evidence="2" type="ORF">PMA3_11445</name>
</gene>
<dbReference type="RefSeq" id="WP_064677255.1">
    <property type="nucleotide sequence ID" value="NZ_CP014870.1"/>
</dbReference>
<evidence type="ECO:0000259" key="1">
    <source>
        <dbReference type="PROSITE" id="PS00125"/>
    </source>
</evidence>
<dbReference type="InterPro" id="IPR006186">
    <property type="entry name" value="Ser/Thr-sp_prot-phosphatase"/>
</dbReference>
<dbReference type="InterPro" id="IPR004843">
    <property type="entry name" value="Calcineurin-like_PHP"/>
</dbReference>
<dbReference type="GO" id="GO:0008803">
    <property type="term" value="F:bis(5'-nucleosyl)-tetraphosphatase (symmetrical) activity"/>
    <property type="evidence" value="ECO:0007669"/>
    <property type="project" value="TreeGrafter"/>
</dbReference>
<evidence type="ECO:0000313" key="3">
    <source>
        <dbReference type="Proteomes" id="UP000078354"/>
    </source>
</evidence>
<dbReference type="GO" id="GO:0016791">
    <property type="term" value="F:phosphatase activity"/>
    <property type="evidence" value="ECO:0007669"/>
    <property type="project" value="TreeGrafter"/>
</dbReference>
<accession>A0A191YSK7</accession>
<sequence length="246" mass="27044">MFETREVRRFAANPVGRDLAVGDIHGHFARLQTALDAAGFNPSIDRLFSVGDLVDRGPQTLDVDEWLLHKPWFHAVRGNHEQMTVKSHAAGRASVERGLHFANGGAWFYGLSGTEQAYYAGILAELPLVIEVQTPQGLIGIVHADVPPGSWQDMTEALSGLAMEVEQIATTLQWSRRRITDSDPGGVSGVRAVVVGHTPLPQPVILGNVYHIDTGGWLPERGHFTLLNLQTLEFIPPMRPGLSRHW</sequence>
<keyword evidence="3" id="KW-1185">Reference proteome</keyword>
<evidence type="ECO:0000313" key="2">
    <source>
        <dbReference type="EMBL" id="ANJ55726.1"/>
    </source>
</evidence>